<keyword evidence="1" id="KW-1133">Transmembrane helix</keyword>
<keyword evidence="4" id="KW-1185">Reference proteome</keyword>
<dbReference type="AlphaFoldDB" id="A0A4S2MLX6"/>
<name>A0A4S2MLX6_9PEZI</name>
<feature type="chain" id="PRO_5020441021" evidence="2">
    <location>
        <begin position="32"/>
        <end position="108"/>
    </location>
</feature>
<dbReference type="InParanoid" id="A0A4S2MLX6"/>
<evidence type="ECO:0000313" key="3">
    <source>
        <dbReference type="EMBL" id="TGZ78050.1"/>
    </source>
</evidence>
<feature type="transmembrane region" description="Helical" evidence="1">
    <location>
        <begin position="55"/>
        <end position="76"/>
    </location>
</feature>
<sequence length="108" mass="11739">MLTPALALPHRHLYHLLRTLLLLPHIPIATAKRGGGRGGASSGGSGGGKLSPGVIAGIVIGTLVVVAILLCFERWWKEEREQRRVRKELKRLDEMIAERMRGAERGGG</sequence>
<keyword evidence="2" id="KW-0732">Signal</keyword>
<evidence type="ECO:0000256" key="1">
    <source>
        <dbReference type="SAM" id="Phobius"/>
    </source>
</evidence>
<gene>
    <name evidence="3" type="ORF">EX30DRAFT_398128</name>
</gene>
<protein>
    <submittedName>
        <fullName evidence="3">Uncharacterized protein</fullName>
    </submittedName>
</protein>
<accession>A0A4S2MLX6</accession>
<reference evidence="3 4" key="1">
    <citation type="submission" date="2019-04" db="EMBL/GenBank/DDBJ databases">
        <title>Comparative genomics and transcriptomics to analyze fruiting body development in filamentous ascomycetes.</title>
        <authorList>
            <consortium name="DOE Joint Genome Institute"/>
            <person name="Lutkenhaus R."/>
            <person name="Traeger S."/>
            <person name="Breuer J."/>
            <person name="Kuo A."/>
            <person name="Lipzen A."/>
            <person name="Pangilinan J."/>
            <person name="Dilworth D."/>
            <person name="Sandor L."/>
            <person name="Poggeler S."/>
            <person name="Barry K."/>
            <person name="Grigoriev I.V."/>
            <person name="Nowrousian M."/>
        </authorList>
    </citation>
    <scope>NUCLEOTIDE SEQUENCE [LARGE SCALE GENOMIC DNA]</scope>
    <source>
        <strain evidence="3 4">CBS 389.68</strain>
    </source>
</reference>
<dbReference type="EMBL" id="ML220146">
    <property type="protein sequence ID" value="TGZ78050.1"/>
    <property type="molecule type" value="Genomic_DNA"/>
</dbReference>
<feature type="signal peptide" evidence="2">
    <location>
        <begin position="1"/>
        <end position="31"/>
    </location>
</feature>
<dbReference type="Proteomes" id="UP000298138">
    <property type="component" value="Unassembled WGS sequence"/>
</dbReference>
<evidence type="ECO:0000313" key="4">
    <source>
        <dbReference type="Proteomes" id="UP000298138"/>
    </source>
</evidence>
<evidence type="ECO:0000256" key="2">
    <source>
        <dbReference type="SAM" id="SignalP"/>
    </source>
</evidence>
<proteinExistence type="predicted"/>
<organism evidence="3 4">
    <name type="scientific">Ascodesmis nigricans</name>
    <dbReference type="NCBI Taxonomy" id="341454"/>
    <lineage>
        <taxon>Eukaryota</taxon>
        <taxon>Fungi</taxon>
        <taxon>Dikarya</taxon>
        <taxon>Ascomycota</taxon>
        <taxon>Pezizomycotina</taxon>
        <taxon>Pezizomycetes</taxon>
        <taxon>Pezizales</taxon>
        <taxon>Ascodesmidaceae</taxon>
        <taxon>Ascodesmis</taxon>
    </lineage>
</organism>
<keyword evidence="1" id="KW-0812">Transmembrane</keyword>
<keyword evidence="1" id="KW-0472">Membrane</keyword>